<dbReference type="PROSITE" id="PS00028">
    <property type="entry name" value="ZINC_FINGER_C2H2_1"/>
    <property type="match status" value="2"/>
</dbReference>
<evidence type="ECO:0000259" key="4">
    <source>
        <dbReference type="PROSITE" id="PS50157"/>
    </source>
</evidence>
<reference evidence="5 6" key="1">
    <citation type="submission" date="2023-01" db="EMBL/GenBank/DDBJ databases">
        <title>Analysis of 21 Apiospora genomes using comparative genomics revels a genus with tremendous synthesis potential of carbohydrate active enzymes and secondary metabolites.</title>
        <authorList>
            <person name="Sorensen T."/>
        </authorList>
    </citation>
    <scope>NUCLEOTIDE SEQUENCE [LARGE SCALE GENOMIC DNA]</scope>
    <source>
        <strain evidence="5 6">CBS 114990</strain>
    </source>
</reference>
<dbReference type="Gene3D" id="3.30.160.60">
    <property type="entry name" value="Classic Zinc Finger"/>
    <property type="match status" value="1"/>
</dbReference>
<keyword evidence="3" id="KW-0472">Membrane</keyword>
<evidence type="ECO:0000313" key="6">
    <source>
        <dbReference type="Proteomes" id="UP001433268"/>
    </source>
</evidence>
<keyword evidence="6" id="KW-1185">Reference proteome</keyword>
<accession>A0ABR1X808</accession>
<evidence type="ECO:0000256" key="2">
    <source>
        <dbReference type="SAM" id="MobiDB-lite"/>
    </source>
</evidence>
<name>A0ABR1X808_9PEZI</name>
<keyword evidence="3" id="KW-1133">Transmembrane helix</keyword>
<feature type="region of interest" description="Disordered" evidence="2">
    <location>
        <begin position="264"/>
        <end position="307"/>
    </location>
</feature>
<feature type="transmembrane region" description="Helical" evidence="3">
    <location>
        <begin position="71"/>
        <end position="95"/>
    </location>
</feature>
<dbReference type="EMBL" id="JAQQWN010000003">
    <property type="protein sequence ID" value="KAK8091592.1"/>
    <property type="molecule type" value="Genomic_DNA"/>
</dbReference>
<keyword evidence="1" id="KW-0863">Zinc-finger</keyword>
<dbReference type="Proteomes" id="UP001433268">
    <property type="component" value="Unassembled WGS sequence"/>
</dbReference>
<feature type="region of interest" description="Disordered" evidence="2">
    <location>
        <begin position="187"/>
        <end position="207"/>
    </location>
</feature>
<proteinExistence type="predicted"/>
<sequence>MANNLLESAQAVFPDPDSSVQQALESRKFRSEGSLFDDNSIAGSESQYHISPEIPLPPEPPDPKTDVSDNAVYPVMAGVAFTIVFAFLVMFPAVLEEYLGHWKPMHDAASLIVNGGNPVARGTAELHSYPSPWLPPYVPGTTQICSAAQIVERTYLLLALLLGYLVVKSPDVVKVTKETSLDSIGERASHTNEDTQLVASQPATTGTSNERVPIFECKSCPYTCPELGRLNRHIKEKHEKVRYLCSAPGCQKGFLRKDYREKHELKQHRGPASLPPSLPAALREPPRHFLRRSPWASQESPHRLRGF</sequence>
<organism evidence="5 6">
    <name type="scientific">Apiospora hydei</name>
    <dbReference type="NCBI Taxonomy" id="1337664"/>
    <lineage>
        <taxon>Eukaryota</taxon>
        <taxon>Fungi</taxon>
        <taxon>Dikarya</taxon>
        <taxon>Ascomycota</taxon>
        <taxon>Pezizomycotina</taxon>
        <taxon>Sordariomycetes</taxon>
        <taxon>Xylariomycetidae</taxon>
        <taxon>Amphisphaeriales</taxon>
        <taxon>Apiosporaceae</taxon>
        <taxon>Apiospora</taxon>
    </lineage>
</organism>
<dbReference type="RefSeq" id="XP_066673564.1">
    <property type="nucleotide sequence ID" value="XM_066806268.1"/>
</dbReference>
<protein>
    <recommendedName>
        <fullName evidence="4">C2H2-type domain-containing protein</fullName>
    </recommendedName>
</protein>
<evidence type="ECO:0000256" key="1">
    <source>
        <dbReference type="PROSITE-ProRule" id="PRU00042"/>
    </source>
</evidence>
<evidence type="ECO:0000256" key="3">
    <source>
        <dbReference type="SAM" id="Phobius"/>
    </source>
</evidence>
<comment type="caution">
    <text evidence="5">The sequence shown here is derived from an EMBL/GenBank/DDBJ whole genome shotgun (WGS) entry which is preliminary data.</text>
</comment>
<keyword evidence="1" id="KW-0479">Metal-binding</keyword>
<keyword evidence="3" id="KW-0812">Transmembrane</keyword>
<keyword evidence="1" id="KW-0862">Zinc</keyword>
<feature type="domain" description="C2H2-type" evidence="4">
    <location>
        <begin position="243"/>
        <end position="273"/>
    </location>
</feature>
<feature type="compositionally biased region" description="Polar residues" evidence="2">
    <location>
        <begin position="194"/>
        <end position="207"/>
    </location>
</feature>
<dbReference type="PROSITE" id="PS50157">
    <property type="entry name" value="ZINC_FINGER_C2H2_2"/>
    <property type="match status" value="1"/>
</dbReference>
<dbReference type="SMART" id="SM00355">
    <property type="entry name" value="ZnF_C2H2"/>
    <property type="match status" value="2"/>
</dbReference>
<feature type="region of interest" description="Disordered" evidence="2">
    <location>
        <begin position="47"/>
        <end position="67"/>
    </location>
</feature>
<evidence type="ECO:0000313" key="5">
    <source>
        <dbReference type="EMBL" id="KAK8091592.1"/>
    </source>
</evidence>
<gene>
    <name evidence="5" type="ORF">PG997_001953</name>
</gene>
<dbReference type="InterPro" id="IPR013087">
    <property type="entry name" value="Znf_C2H2_type"/>
</dbReference>
<dbReference type="GeneID" id="92039328"/>